<organism evidence="1 2">
    <name type="scientific">Bianquea renquensis</name>
    <dbReference type="NCBI Taxonomy" id="2763661"/>
    <lineage>
        <taxon>Bacteria</taxon>
        <taxon>Bacillati</taxon>
        <taxon>Bacillota</taxon>
        <taxon>Clostridia</taxon>
        <taxon>Eubacteriales</taxon>
        <taxon>Bianqueaceae</taxon>
        <taxon>Bianquea</taxon>
    </lineage>
</organism>
<name>A0A926DSB3_9FIRM</name>
<dbReference type="AlphaFoldDB" id="A0A926DSB3"/>
<protein>
    <submittedName>
        <fullName evidence="1">Uncharacterized protein</fullName>
    </submittedName>
</protein>
<dbReference type="RefSeq" id="WP_177720288.1">
    <property type="nucleotide sequence ID" value="NZ_JACRSQ010000005.1"/>
</dbReference>
<dbReference type="Pfam" id="PF24741">
    <property type="entry name" value="AlkZ-rel"/>
    <property type="match status" value="1"/>
</dbReference>
<keyword evidence="2" id="KW-1185">Reference proteome</keyword>
<evidence type="ECO:0000313" key="2">
    <source>
        <dbReference type="Proteomes" id="UP000657006"/>
    </source>
</evidence>
<sequence>MEIRTFSDFCTAVLDCGFSMGGGNSEGIYSIIPWRWDEVPPYDTPVCWHTGDPETDPWEWRIRVLEERRDIAYAKVFFRKSGYIARDWYPYFIAARRGNTSLEEEYGNGRISQYARRIYAVIEENGVVPLHAIKKLVGVEKEDKAQFERALVELQMKLYITMCGAQQKRSQAGEEYGWSSTVFCPTELFWGKEMEEEAAAITREVAIERIAEQVYRLNPQAEKKKIWKFITGM</sequence>
<comment type="caution">
    <text evidence="1">The sequence shown here is derived from an EMBL/GenBank/DDBJ whole genome shotgun (WGS) entry which is preliminary data.</text>
</comment>
<dbReference type="EMBL" id="JACRSQ010000005">
    <property type="protein sequence ID" value="MBC8542874.1"/>
    <property type="molecule type" value="Genomic_DNA"/>
</dbReference>
<dbReference type="Proteomes" id="UP000657006">
    <property type="component" value="Unassembled WGS sequence"/>
</dbReference>
<evidence type="ECO:0000313" key="1">
    <source>
        <dbReference type="EMBL" id="MBC8542874.1"/>
    </source>
</evidence>
<reference evidence="1" key="1">
    <citation type="submission" date="2020-08" db="EMBL/GenBank/DDBJ databases">
        <title>Genome public.</title>
        <authorList>
            <person name="Liu C."/>
            <person name="Sun Q."/>
        </authorList>
    </citation>
    <scope>NUCLEOTIDE SEQUENCE</scope>
    <source>
        <strain evidence="1">NSJ-32</strain>
    </source>
</reference>
<dbReference type="InterPro" id="IPR056298">
    <property type="entry name" value="AlkZ-rel"/>
</dbReference>
<gene>
    <name evidence="1" type="ORF">H8730_04860</name>
</gene>
<accession>A0A926DSB3</accession>
<proteinExistence type="predicted"/>